<evidence type="ECO:0000256" key="1">
    <source>
        <dbReference type="SAM" id="MobiDB-lite"/>
    </source>
</evidence>
<accession>G2KR52</accession>
<gene>
    <name evidence="2" type="ordered locus">MICA_359</name>
</gene>
<dbReference type="OrthoDB" id="9819159at2"/>
<dbReference type="EMBL" id="CP002382">
    <property type="protein sequence ID" value="AEP08704.1"/>
    <property type="molecule type" value="Genomic_DNA"/>
</dbReference>
<organism evidence="2 3">
    <name type="scientific">Micavibrio aeruginosavorus (strain ARL-13)</name>
    <dbReference type="NCBI Taxonomy" id="856793"/>
    <lineage>
        <taxon>Bacteria</taxon>
        <taxon>Pseudomonadati</taxon>
        <taxon>Bdellovibrionota</taxon>
        <taxon>Bdellovibrionia</taxon>
        <taxon>Bdellovibrionales</taxon>
        <taxon>Pseudobdellovibrionaceae</taxon>
        <taxon>Micavibrio</taxon>
    </lineage>
</organism>
<feature type="region of interest" description="Disordered" evidence="1">
    <location>
        <begin position="83"/>
        <end position="102"/>
    </location>
</feature>
<dbReference type="KEGG" id="mai:MICA_359"/>
<evidence type="ECO:0000313" key="2">
    <source>
        <dbReference type="EMBL" id="AEP08704.1"/>
    </source>
</evidence>
<dbReference type="AlphaFoldDB" id="G2KR52"/>
<dbReference type="Proteomes" id="UP000009286">
    <property type="component" value="Chromosome"/>
</dbReference>
<evidence type="ECO:0000313" key="3">
    <source>
        <dbReference type="Proteomes" id="UP000009286"/>
    </source>
</evidence>
<reference evidence="2 3" key="1">
    <citation type="journal article" date="2011" name="BMC Genomics">
        <title>Genomic insights into an obligate epibiotic bacterial predator: Micavibrio aeruginosavorus ARL-13.</title>
        <authorList>
            <person name="Wang Z."/>
            <person name="Kadouri D."/>
            <person name="Wu M."/>
        </authorList>
    </citation>
    <scope>NUCLEOTIDE SEQUENCE [LARGE SCALE GENOMIC DNA]</scope>
    <source>
        <strain evidence="2 3">ARL-13</strain>
    </source>
</reference>
<name>G2KR52_MICAA</name>
<protein>
    <submittedName>
        <fullName evidence="2">Uncharacterized protein</fullName>
    </submittedName>
</protein>
<keyword evidence="3" id="KW-1185">Reference proteome</keyword>
<sequence length="247" mass="27180">MSDQFPIVPDDDKKPSTALVAFNRAVAVQDEPDEKPGHTIEGEFRRIGVDARPKLNGPTIEEEFAEDEQRLLRHERAGLLRAAHKKAGETEPKNSDTVFSPKNPLMQGPDQPLALPGPKADAAAVATAEGYPRKIRCADGRYVYDYGHELRTREGKLSQAQAAKVAELSCEKGWTKLYVYRGNGRTVNPDAANIINMVSRGAGINFNFVIDQKKVGSVRSHKSEALQAIEMAARLHEAIKAQQQKPS</sequence>
<dbReference type="RefSeq" id="WP_014101927.1">
    <property type="nucleotide sequence ID" value="NC_016026.1"/>
</dbReference>
<proteinExistence type="predicted"/>
<dbReference type="HOGENOM" id="CLU_1123511_0_0_5"/>